<dbReference type="KEGG" id="soe:110778369"/>
<dbReference type="GeneID" id="110778369"/>
<evidence type="ECO:0000313" key="4">
    <source>
        <dbReference type="RefSeq" id="XP_021838619.1"/>
    </source>
</evidence>
<organism evidence="3 4">
    <name type="scientific">Spinacia oleracea</name>
    <name type="common">Spinach</name>
    <dbReference type="NCBI Taxonomy" id="3562"/>
    <lineage>
        <taxon>Eukaryota</taxon>
        <taxon>Viridiplantae</taxon>
        <taxon>Streptophyta</taxon>
        <taxon>Embryophyta</taxon>
        <taxon>Tracheophyta</taxon>
        <taxon>Spermatophyta</taxon>
        <taxon>Magnoliopsida</taxon>
        <taxon>eudicotyledons</taxon>
        <taxon>Gunneridae</taxon>
        <taxon>Pentapetalae</taxon>
        <taxon>Caryophyllales</taxon>
        <taxon>Chenopodiaceae</taxon>
        <taxon>Chenopodioideae</taxon>
        <taxon>Anserineae</taxon>
        <taxon>Spinacia</taxon>
    </lineage>
</organism>
<dbReference type="PROSITE" id="PS50004">
    <property type="entry name" value="C2"/>
    <property type="match status" value="1"/>
</dbReference>
<protein>
    <submittedName>
        <fullName evidence="4">Protein SRC2 homolog</fullName>
    </submittedName>
</protein>
<dbReference type="PANTHER" id="PTHR32246">
    <property type="entry name" value="INGRESSION PROTEIN FIC1"/>
    <property type="match status" value="1"/>
</dbReference>
<evidence type="ECO:0000313" key="3">
    <source>
        <dbReference type="Proteomes" id="UP000813463"/>
    </source>
</evidence>
<dbReference type="Pfam" id="PF00168">
    <property type="entry name" value="C2"/>
    <property type="match status" value="1"/>
</dbReference>
<dbReference type="CDD" id="cd04051">
    <property type="entry name" value="C2_SRC2_like"/>
    <property type="match status" value="1"/>
</dbReference>
<reference evidence="3" key="1">
    <citation type="journal article" date="2021" name="Nat. Commun.">
        <title>Genomic analyses provide insights into spinach domestication and the genetic basis of agronomic traits.</title>
        <authorList>
            <person name="Cai X."/>
            <person name="Sun X."/>
            <person name="Xu C."/>
            <person name="Sun H."/>
            <person name="Wang X."/>
            <person name="Ge C."/>
            <person name="Zhang Z."/>
            <person name="Wang Q."/>
            <person name="Fei Z."/>
            <person name="Jiao C."/>
            <person name="Wang Q."/>
        </authorList>
    </citation>
    <scope>NUCLEOTIDE SEQUENCE [LARGE SCALE GENOMIC DNA]</scope>
    <source>
        <strain evidence="3">cv. Varoflay</strain>
    </source>
</reference>
<gene>
    <name evidence="4" type="primary">LOC110778369</name>
</gene>
<feature type="compositionally biased region" description="Pro residues" evidence="1">
    <location>
        <begin position="264"/>
        <end position="275"/>
    </location>
</feature>
<dbReference type="AlphaFoldDB" id="A0A9R0HX45"/>
<reference evidence="4" key="2">
    <citation type="submission" date="2025-08" db="UniProtKB">
        <authorList>
            <consortium name="RefSeq"/>
        </authorList>
    </citation>
    <scope>IDENTIFICATION</scope>
    <source>
        <tissue evidence="4">Leaf</tissue>
    </source>
</reference>
<proteinExistence type="predicted"/>
<name>A0A9R0HX45_SPIOL</name>
<dbReference type="GO" id="GO:0006952">
    <property type="term" value="P:defense response"/>
    <property type="evidence" value="ECO:0007669"/>
    <property type="project" value="InterPro"/>
</dbReference>
<feature type="compositionally biased region" description="Polar residues" evidence="1">
    <location>
        <begin position="241"/>
        <end position="250"/>
    </location>
</feature>
<evidence type="ECO:0000259" key="2">
    <source>
        <dbReference type="PROSITE" id="PS50004"/>
    </source>
</evidence>
<dbReference type="RefSeq" id="XP_021838619.1">
    <property type="nucleotide sequence ID" value="XM_021982927.2"/>
</dbReference>
<accession>A0A9R0HX45</accession>
<keyword evidence="3" id="KW-1185">Reference proteome</keyword>
<dbReference type="InterPro" id="IPR000008">
    <property type="entry name" value="C2_dom"/>
</dbReference>
<feature type="region of interest" description="Disordered" evidence="1">
    <location>
        <begin position="195"/>
        <end position="275"/>
    </location>
</feature>
<dbReference type="InterPro" id="IPR044750">
    <property type="entry name" value="C2_SRC2/BAP"/>
</dbReference>
<dbReference type="Gene3D" id="2.60.40.150">
    <property type="entry name" value="C2 domain"/>
    <property type="match status" value="1"/>
</dbReference>
<dbReference type="Proteomes" id="UP000813463">
    <property type="component" value="Chromosome 1"/>
</dbReference>
<dbReference type="SUPFAM" id="SSF49562">
    <property type="entry name" value="C2 domain (Calcium/lipid-binding domain, CaLB)"/>
    <property type="match status" value="1"/>
</dbReference>
<feature type="domain" description="C2" evidence="2">
    <location>
        <begin position="1"/>
        <end position="122"/>
    </location>
</feature>
<evidence type="ECO:0000256" key="1">
    <source>
        <dbReference type="SAM" id="MobiDB-lite"/>
    </source>
</evidence>
<sequence length="359" mass="38836">MMKHSESGSSSMGKTWVEVCLISARGLPRSSLWKFQWYAVGWIDPNNKYCTKIDASGNPNPVWKTKFTTVVDTSESDFQDMTLHVEVYSRDPLFLREKHQGSATVILKEFLAKHCKNAQGSTQGFQDVGSFQLRKKNSNKPQGFIDVSIRISEEKQGTSSHFFLGNEDGFNLRDSISMANDGGTLQAHPAGHVELPFHQLGNPRSPVSIQNRPYNHPMPYPTNHTNPAVAGPSYPPASGPNHPTNYSNPSFGRPSYPLTRIPGYHPPPAYAPPPPPPPLSHAGYVPTFLPQTNDPSTSYINMPSSGAGRGGGPGFGVGLGAGALAAGAVIFGSDYMSGFELPTAGIRDASFTMLTDTPF</sequence>
<dbReference type="InterPro" id="IPR035892">
    <property type="entry name" value="C2_domain_sf"/>
</dbReference>
<dbReference type="PANTHER" id="PTHR32246:SF15">
    <property type="entry name" value="CALCIUM-DEPENDENT LIPID-BINDING (CALB DOMAIN) FAMILY PROTEIN"/>
    <property type="match status" value="1"/>
</dbReference>